<evidence type="ECO:0000256" key="4">
    <source>
        <dbReference type="ARBA" id="ARBA00023004"/>
    </source>
</evidence>
<dbReference type="InterPro" id="IPR006638">
    <property type="entry name" value="Elp3/MiaA/NifB-like_rSAM"/>
</dbReference>
<dbReference type="RefSeq" id="WP_183355929.1">
    <property type="nucleotide sequence ID" value="NZ_BLXX01000012.1"/>
</dbReference>
<dbReference type="InterPro" id="IPR058240">
    <property type="entry name" value="rSAM_sf"/>
</dbReference>
<dbReference type="InterPro" id="IPR051198">
    <property type="entry name" value="BchE-like"/>
</dbReference>
<dbReference type="SFLD" id="SFLDG01082">
    <property type="entry name" value="B12-binding_domain_containing"/>
    <property type="match status" value="1"/>
</dbReference>
<dbReference type="Pfam" id="PF04055">
    <property type="entry name" value="Radical_SAM"/>
    <property type="match status" value="1"/>
</dbReference>
<evidence type="ECO:0000256" key="2">
    <source>
        <dbReference type="ARBA" id="ARBA00022691"/>
    </source>
</evidence>
<dbReference type="Proteomes" id="UP000556026">
    <property type="component" value="Unassembled WGS sequence"/>
</dbReference>
<protein>
    <submittedName>
        <fullName evidence="8">Magnesium-protoporphyrin IX monomethyl ester cyclase</fullName>
    </submittedName>
</protein>
<dbReference type="GO" id="GO:0051539">
    <property type="term" value="F:4 iron, 4 sulfur cluster binding"/>
    <property type="evidence" value="ECO:0007669"/>
    <property type="project" value="UniProtKB-KW"/>
</dbReference>
<dbReference type="InterPro" id="IPR034466">
    <property type="entry name" value="Methyltransferase_Class_B"/>
</dbReference>
<dbReference type="PROSITE" id="PS51332">
    <property type="entry name" value="B12_BINDING"/>
    <property type="match status" value="1"/>
</dbReference>
<dbReference type="InterPro" id="IPR006158">
    <property type="entry name" value="Cobalamin-bd"/>
</dbReference>
<keyword evidence="9" id="KW-1185">Reference proteome</keyword>
<dbReference type="CDD" id="cd01335">
    <property type="entry name" value="Radical_SAM"/>
    <property type="match status" value="1"/>
</dbReference>
<gene>
    <name evidence="8" type="ORF">GMST_34560</name>
</gene>
<dbReference type="GO" id="GO:0003824">
    <property type="term" value="F:catalytic activity"/>
    <property type="evidence" value="ECO:0007669"/>
    <property type="project" value="InterPro"/>
</dbReference>
<sequence length="510" mass="58453">MSKILFVTAPYHCWGVQVVGNWPPLHMAYLAGVALETGHEARIYDAMNKNKSFDDIREEIVRYQPDFVMTLDYLPVTGAISTATIPDSLKILDIAKEINPAITTLLGGPHPTFMYREIFEPAESNVDYILVGEMERTLQQLLTALPEGTPAMKQTKGIAFKQEGEVKVNPKQPHIENLDELKPAWHLLDWADYQYQVEPCGTMASILTSRGCDMQCAFCSQRMFWNEDWRCRKPEPVIEEMKMLIETYGVKFFTLIDAYPTKHRARWEKFLDLVIEADLGVHLLIETRVEDIIRDEDILHKYREAGIIHIYIGAESADKDTLNSLNKGTSFEQNKQALDLCREAGIITEASFMIGFPNETWESIENTIASAQYLNPDIAVFPVVTPMPFTPIHAEMKDRIRVWDYSQYNLVTPIIEPYEMTMDEITQALGTCYMRFYGNKMQEIIDLEEGFKRKYMLSAFMLMMKDHGNKFDFAGSGMPTHFSFDGTDDHPMLAKMKEMGKMAGQKCRES</sequence>
<evidence type="ECO:0000259" key="6">
    <source>
        <dbReference type="PROSITE" id="PS51332"/>
    </source>
</evidence>
<dbReference type="SFLD" id="SFLDG01123">
    <property type="entry name" value="methyltransferase_(Class_B)"/>
    <property type="match status" value="1"/>
</dbReference>
<dbReference type="EMBL" id="BLXX01000012">
    <property type="protein sequence ID" value="GFO61131.1"/>
    <property type="molecule type" value="Genomic_DNA"/>
</dbReference>
<proteinExistence type="predicted"/>
<dbReference type="SFLD" id="SFLDS00029">
    <property type="entry name" value="Radical_SAM"/>
    <property type="match status" value="1"/>
</dbReference>
<dbReference type="InterPro" id="IPR007197">
    <property type="entry name" value="rSAM"/>
</dbReference>
<evidence type="ECO:0000259" key="7">
    <source>
        <dbReference type="PROSITE" id="PS51918"/>
    </source>
</evidence>
<dbReference type="GO" id="GO:0046872">
    <property type="term" value="F:metal ion binding"/>
    <property type="evidence" value="ECO:0007669"/>
    <property type="project" value="UniProtKB-KW"/>
</dbReference>
<comment type="cofactor">
    <cofactor evidence="1">
        <name>[4Fe-4S] cluster</name>
        <dbReference type="ChEBI" id="CHEBI:49883"/>
    </cofactor>
</comment>
<evidence type="ECO:0000256" key="3">
    <source>
        <dbReference type="ARBA" id="ARBA00022723"/>
    </source>
</evidence>
<dbReference type="PANTHER" id="PTHR43409:SF13">
    <property type="entry name" value="ANAEROBIC MAGNESIUM-PROTOPORPHYRIN IX MONOMETHYL ESTER CYCLASE"/>
    <property type="match status" value="1"/>
</dbReference>
<comment type="caution">
    <text evidence="8">The sequence shown here is derived from an EMBL/GenBank/DDBJ whole genome shotgun (WGS) entry which is preliminary data.</text>
</comment>
<keyword evidence="5" id="KW-0411">Iron-sulfur</keyword>
<dbReference type="CDD" id="cd02068">
    <property type="entry name" value="radical_SAM_B12_BD"/>
    <property type="match status" value="1"/>
</dbReference>
<dbReference type="SUPFAM" id="SSF102114">
    <property type="entry name" value="Radical SAM enzymes"/>
    <property type="match status" value="1"/>
</dbReference>
<evidence type="ECO:0000313" key="9">
    <source>
        <dbReference type="Proteomes" id="UP000556026"/>
    </source>
</evidence>
<evidence type="ECO:0000256" key="5">
    <source>
        <dbReference type="ARBA" id="ARBA00023014"/>
    </source>
</evidence>
<dbReference type="Gene3D" id="3.40.50.280">
    <property type="entry name" value="Cobalamin-binding domain"/>
    <property type="match status" value="1"/>
</dbReference>
<keyword evidence="2" id="KW-0949">S-adenosyl-L-methionine</keyword>
<name>A0A6V8MM59_9BACT</name>
<dbReference type="GO" id="GO:0005829">
    <property type="term" value="C:cytosol"/>
    <property type="evidence" value="ECO:0007669"/>
    <property type="project" value="TreeGrafter"/>
</dbReference>
<dbReference type="PROSITE" id="PS51918">
    <property type="entry name" value="RADICAL_SAM"/>
    <property type="match status" value="1"/>
</dbReference>
<dbReference type="AlphaFoldDB" id="A0A6V8MM59"/>
<feature type="domain" description="B12-binding" evidence="6">
    <location>
        <begin position="10"/>
        <end position="152"/>
    </location>
</feature>
<feature type="domain" description="Radical SAM core" evidence="7">
    <location>
        <begin position="198"/>
        <end position="423"/>
    </location>
</feature>
<dbReference type="SMART" id="SM00729">
    <property type="entry name" value="Elp3"/>
    <property type="match status" value="1"/>
</dbReference>
<organism evidence="8 9">
    <name type="scientific">Geomonas silvestris</name>
    <dbReference type="NCBI Taxonomy" id="2740184"/>
    <lineage>
        <taxon>Bacteria</taxon>
        <taxon>Pseudomonadati</taxon>
        <taxon>Thermodesulfobacteriota</taxon>
        <taxon>Desulfuromonadia</taxon>
        <taxon>Geobacterales</taxon>
        <taxon>Geobacteraceae</taxon>
        <taxon>Geomonas</taxon>
    </lineage>
</organism>
<accession>A0A6V8MM59</accession>
<evidence type="ECO:0000313" key="8">
    <source>
        <dbReference type="EMBL" id="GFO61131.1"/>
    </source>
</evidence>
<evidence type="ECO:0000256" key="1">
    <source>
        <dbReference type="ARBA" id="ARBA00001966"/>
    </source>
</evidence>
<dbReference type="Pfam" id="PF02310">
    <property type="entry name" value="B12-binding"/>
    <property type="match status" value="1"/>
</dbReference>
<keyword evidence="4" id="KW-0408">Iron</keyword>
<dbReference type="InterPro" id="IPR023404">
    <property type="entry name" value="rSAM_horseshoe"/>
</dbReference>
<dbReference type="PANTHER" id="PTHR43409">
    <property type="entry name" value="ANAEROBIC MAGNESIUM-PROTOPORPHYRIN IX MONOMETHYL ESTER CYCLASE-RELATED"/>
    <property type="match status" value="1"/>
</dbReference>
<dbReference type="Gene3D" id="3.80.30.20">
    <property type="entry name" value="tm_1862 like domain"/>
    <property type="match status" value="1"/>
</dbReference>
<reference evidence="9" key="1">
    <citation type="submission" date="2020-06" db="EMBL/GenBank/DDBJ databases">
        <title>Draft genomic sequence of Geomonas sp. Red330.</title>
        <authorList>
            <person name="Itoh H."/>
            <person name="Zhenxing X."/>
            <person name="Ushijima N."/>
            <person name="Masuda Y."/>
            <person name="Shiratori Y."/>
            <person name="Senoo K."/>
        </authorList>
    </citation>
    <scope>NUCLEOTIDE SEQUENCE [LARGE SCALE GENOMIC DNA]</scope>
    <source>
        <strain evidence="9">Red330</strain>
    </source>
</reference>
<dbReference type="GO" id="GO:0031419">
    <property type="term" value="F:cobalamin binding"/>
    <property type="evidence" value="ECO:0007669"/>
    <property type="project" value="InterPro"/>
</dbReference>
<keyword evidence="3" id="KW-0479">Metal-binding</keyword>